<evidence type="ECO:0000256" key="5">
    <source>
        <dbReference type="SAM" id="SignalP"/>
    </source>
</evidence>
<evidence type="ECO:0000256" key="2">
    <source>
        <dbReference type="ARBA" id="ARBA00022734"/>
    </source>
</evidence>
<keyword evidence="2" id="KW-0430">Lectin</keyword>
<dbReference type="Gene3D" id="2.60.120.740">
    <property type="match status" value="2"/>
</dbReference>
<keyword evidence="8" id="KW-1185">Reference proteome</keyword>
<feature type="domain" description="SUEL-type lectin" evidence="6">
    <location>
        <begin position="149"/>
        <end position="241"/>
    </location>
</feature>
<evidence type="ECO:0000256" key="3">
    <source>
        <dbReference type="ARBA" id="ARBA00022737"/>
    </source>
</evidence>
<dbReference type="AlphaFoldDB" id="A0A9D3NXJ5"/>
<keyword evidence="4" id="KW-0812">Transmembrane</keyword>
<dbReference type="InterPro" id="IPR000922">
    <property type="entry name" value="Lectin_gal-bd_dom"/>
</dbReference>
<keyword evidence="4" id="KW-0472">Membrane</keyword>
<feature type="chain" id="PRO_5038406576" description="SUEL-type lectin domain-containing protein" evidence="5">
    <location>
        <begin position="28"/>
        <end position="389"/>
    </location>
</feature>
<sequence length="389" mass="43568">MSRSCSSSLSWCFLSFLLALNSYHSWSAPDFSDFLHTVLKNHTAHACDGETLTIRCPSKTSVVVLSAFYGRRIPSQHLCPNANANITEESTECMSTIAIQKVVSECQDRRVCQIPVASPVFGQDPCPETSKYLLVSHKCRPAHHRLRTVCENEKMRLVCKNDTVLAIYSATFGHLEHDTPICPQEGRVKPDMECLSPSALRKVSRKCHGRTNCTLVASVQSFGDPCFPGTSKHLRVTFTCVPRYLLEDMGRGGTDPFRISDYTHGLPETVALYFVSGICAGLVFLLCLFGVKSTLVRDVKDLVSDIEDEIKTARRSRRGLINDDNISLDSSFPRLTHPYRGADMFSPEMVMTVVMDEKRDEERDKAEVPNGDIWPHCNFSPYAIHPLQK</sequence>
<dbReference type="OrthoDB" id="5970528at2759"/>
<dbReference type="CDD" id="cd22828">
    <property type="entry name" value="Gal_Rha_Lectin_EVA1_EVA1C_rpt1"/>
    <property type="match status" value="1"/>
</dbReference>
<keyword evidence="3" id="KW-0677">Repeat</keyword>
<feature type="domain" description="SUEL-type lectin" evidence="6">
    <location>
        <begin position="46"/>
        <end position="140"/>
    </location>
</feature>
<feature type="signal peptide" evidence="5">
    <location>
        <begin position="1"/>
        <end position="27"/>
    </location>
</feature>
<organism evidence="7 8">
    <name type="scientific">Hemibagrus wyckioides</name>
    <dbReference type="NCBI Taxonomy" id="337641"/>
    <lineage>
        <taxon>Eukaryota</taxon>
        <taxon>Metazoa</taxon>
        <taxon>Chordata</taxon>
        <taxon>Craniata</taxon>
        <taxon>Vertebrata</taxon>
        <taxon>Euteleostomi</taxon>
        <taxon>Actinopterygii</taxon>
        <taxon>Neopterygii</taxon>
        <taxon>Teleostei</taxon>
        <taxon>Ostariophysi</taxon>
        <taxon>Siluriformes</taxon>
        <taxon>Bagridae</taxon>
        <taxon>Hemibagrus</taxon>
    </lineage>
</organism>
<dbReference type="Proteomes" id="UP000824219">
    <property type="component" value="Linkage Group LG08"/>
</dbReference>
<evidence type="ECO:0000313" key="7">
    <source>
        <dbReference type="EMBL" id="KAG7329143.1"/>
    </source>
</evidence>
<keyword evidence="5" id="KW-0732">Signal</keyword>
<dbReference type="FunFam" id="2.60.120.740:FF:000003">
    <property type="entry name" value="Protein eva-1 homolog C"/>
    <property type="match status" value="1"/>
</dbReference>
<keyword evidence="1" id="KW-0348">Hemagglutinin</keyword>
<gene>
    <name evidence="7" type="ORF">KOW79_007317</name>
</gene>
<comment type="caution">
    <text evidence="7">The sequence shown here is derived from an EMBL/GenBank/DDBJ whole genome shotgun (WGS) entry which is preliminary data.</text>
</comment>
<dbReference type="CDD" id="cd22829">
    <property type="entry name" value="Gal_Rha_Lectin_EVA1_EVA1C_rpt2"/>
    <property type="match status" value="1"/>
</dbReference>
<proteinExistence type="predicted"/>
<feature type="transmembrane region" description="Helical" evidence="4">
    <location>
        <begin position="270"/>
        <end position="291"/>
    </location>
</feature>
<dbReference type="EMBL" id="JAHKSW010000008">
    <property type="protein sequence ID" value="KAG7329143.1"/>
    <property type="molecule type" value="Genomic_DNA"/>
</dbReference>
<accession>A0A9D3NXJ5</accession>
<protein>
    <recommendedName>
        <fullName evidence="6">SUEL-type lectin domain-containing protein</fullName>
    </recommendedName>
</protein>
<dbReference type="PANTHER" id="PTHR46780">
    <property type="entry name" value="PROTEIN EVA-1"/>
    <property type="match status" value="1"/>
</dbReference>
<dbReference type="PROSITE" id="PS50228">
    <property type="entry name" value="SUEL_LECTIN"/>
    <property type="match status" value="2"/>
</dbReference>
<evidence type="ECO:0000313" key="8">
    <source>
        <dbReference type="Proteomes" id="UP000824219"/>
    </source>
</evidence>
<dbReference type="Pfam" id="PF02140">
    <property type="entry name" value="SUEL_Lectin"/>
    <property type="match status" value="2"/>
</dbReference>
<keyword evidence="4" id="KW-1133">Transmembrane helix</keyword>
<evidence type="ECO:0000256" key="4">
    <source>
        <dbReference type="SAM" id="Phobius"/>
    </source>
</evidence>
<dbReference type="InterPro" id="IPR043159">
    <property type="entry name" value="Lectin_gal-bd_sf"/>
</dbReference>
<evidence type="ECO:0000256" key="1">
    <source>
        <dbReference type="ARBA" id="ARBA00022546"/>
    </source>
</evidence>
<reference evidence="7 8" key="1">
    <citation type="submission" date="2021-06" db="EMBL/GenBank/DDBJ databases">
        <title>Chromosome-level genome assembly of the red-tail catfish (Hemibagrus wyckioides).</title>
        <authorList>
            <person name="Shao F."/>
        </authorList>
    </citation>
    <scope>NUCLEOTIDE SEQUENCE [LARGE SCALE GENOMIC DNA]</scope>
    <source>
        <strain evidence="7">EC202008001</strain>
        <tissue evidence="7">Blood</tissue>
    </source>
</reference>
<dbReference type="GO" id="GO:0030246">
    <property type="term" value="F:carbohydrate binding"/>
    <property type="evidence" value="ECO:0007669"/>
    <property type="project" value="UniProtKB-KW"/>
</dbReference>
<evidence type="ECO:0000259" key="6">
    <source>
        <dbReference type="PROSITE" id="PS50228"/>
    </source>
</evidence>
<name>A0A9D3NXJ5_9TELE</name>